<dbReference type="EMBL" id="NMUH01003232">
    <property type="protein sequence ID" value="MQM04510.1"/>
    <property type="molecule type" value="Genomic_DNA"/>
</dbReference>
<gene>
    <name evidence="1" type="ORF">Taro_037312</name>
</gene>
<dbReference type="Proteomes" id="UP000652761">
    <property type="component" value="Unassembled WGS sequence"/>
</dbReference>
<organism evidence="1 2">
    <name type="scientific">Colocasia esculenta</name>
    <name type="common">Wild taro</name>
    <name type="synonym">Arum esculentum</name>
    <dbReference type="NCBI Taxonomy" id="4460"/>
    <lineage>
        <taxon>Eukaryota</taxon>
        <taxon>Viridiplantae</taxon>
        <taxon>Streptophyta</taxon>
        <taxon>Embryophyta</taxon>
        <taxon>Tracheophyta</taxon>
        <taxon>Spermatophyta</taxon>
        <taxon>Magnoliopsida</taxon>
        <taxon>Liliopsida</taxon>
        <taxon>Araceae</taxon>
        <taxon>Aroideae</taxon>
        <taxon>Colocasieae</taxon>
        <taxon>Colocasia</taxon>
    </lineage>
</organism>
<keyword evidence="2" id="KW-1185">Reference proteome</keyword>
<reference evidence="1" key="1">
    <citation type="submission" date="2017-07" db="EMBL/GenBank/DDBJ databases">
        <title>Taro Niue Genome Assembly and Annotation.</title>
        <authorList>
            <person name="Atibalentja N."/>
            <person name="Keating K."/>
            <person name="Fields C.J."/>
        </authorList>
    </citation>
    <scope>NUCLEOTIDE SEQUENCE</scope>
    <source>
        <strain evidence="1">Niue_2</strain>
        <tissue evidence="1">Leaf</tissue>
    </source>
</reference>
<dbReference type="AlphaFoldDB" id="A0A843WPB2"/>
<name>A0A843WPB2_COLES</name>
<protein>
    <submittedName>
        <fullName evidence="1">Uncharacterized protein</fullName>
    </submittedName>
</protein>
<evidence type="ECO:0000313" key="2">
    <source>
        <dbReference type="Proteomes" id="UP000652761"/>
    </source>
</evidence>
<accession>A0A843WPB2</accession>
<proteinExistence type="predicted"/>
<evidence type="ECO:0000313" key="1">
    <source>
        <dbReference type="EMBL" id="MQM04510.1"/>
    </source>
</evidence>
<sequence>MLRGPNVLILAGKVDAPPPQGWTCGTIPVRVLQSRADPPLEIVWFYSAVRYASGRRGFWVGFLRSGTSSTPAARSLLSLLRWVKEHQAAGSFCVRAVPGL</sequence>
<comment type="caution">
    <text evidence="1">The sequence shown here is derived from an EMBL/GenBank/DDBJ whole genome shotgun (WGS) entry which is preliminary data.</text>
</comment>